<name>A0AAW1DUD8_9HEMI</name>
<feature type="chain" id="PRO_5043867041" description="VWFA domain-containing protein" evidence="1">
    <location>
        <begin position="21"/>
        <end position="755"/>
    </location>
</feature>
<evidence type="ECO:0000259" key="3">
    <source>
        <dbReference type="PROSITE" id="PS51468"/>
    </source>
</evidence>
<dbReference type="InterPro" id="IPR050934">
    <property type="entry name" value="ITIH"/>
</dbReference>
<comment type="caution">
    <text evidence="4">The sequence shown here is derived from an EMBL/GenBank/DDBJ whole genome shotgun (WGS) entry which is preliminary data.</text>
</comment>
<dbReference type="SMART" id="SM00327">
    <property type="entry name" value="VWA"/>
    <property type="match status" value="1"/>
</dbReference>
<dbReference type="InterPro" id="IPR013694">
    <property type="entry name" value="VIT"/>
</dbReference>
<organism evidence="4 5">
    <name type="scientific">Rhynocoris fuscipes</name>
    <dbReference type="NCBI Taxonomy" id="488301"/>
    <lineage>
        <taxon>Eukaryota</taxon>
        <taxon>Metazoa</taxon>
        <taxon>Ecdysozoa</taxon>
        <taxon>Arthropoda</taxon>
        <taxon>Hexapoda</taxon>
        <taxon>Insecta</taxon>
        <taxon>Pterygota</taxon>
        <taxon>Neoptera</taxon>
        <taxon>Paraneoptera</taxon>
        <taxon>Hemiptera</taxon>
        <taxon>Heteroptera</taxon>
        <taxon>Panheteroptera</taxon>
        <taxon>Cimicomorpha</taxon>
        <taxon>Reduviidae</taxon>
        <taxon>Harpactorinae</taxon>
        <taxon>Harpactorini</taxon>
        <taxon>Rhynocoris</taxon>
    </lineage>
</organism>
<dbReference type="Pfam" id="PF08487">
    <property type="entry name" value="VIT"/>
    <property type="match status" value="1"/>
</dbReference>
<dbReference type="PROSITE" id="PS50234">
    <property type="entry name" value="VWFA"/>
    <property type="match status" value="1"/>
</dbReference>
<feature type="domain" description="VWFA" evidence="2">
    <location>
        <begin position="278"/>
        <end position="469"/>
    </location>
</feature>
<dbReference type="SUPFAM" id="SSF53300">
    <property type="entry name" value="vWA-like"/>
    <property type="match status" value="1"/>
</dbReference>
<evidence type="ECO:0000313" key="4">
    <source>
        <dbReference type="EMBL" id="KAK9513099.1"/>
    </source>
</evidence>
<gene>
    <name evidence="4" type="ORF">O3M35_001364</name>
</gene>
<accession>A0AAW1DUD8</accession>
<dbReference type="EMBL" id="JAPXFL010000001">
    <property type="protein sequence ID" value="KAK9513099.1"/>
    <property type="molecule type" value="Genomic_DNA"/>
</dbReference>
<evidence type="ECO:0000313" key="5">
    <source>
        <dbReference type="Proteomes" id="UP001461498"/>
    </source>
</evidence>
<dbReference type="InterPro" id="IPR002035">
    <property type="entry name" value="VWF_A"/>
</dbReference>
<dbReference type="GO" id="GO:0032991">
    <property type="term" value="C:protein-containing complex"/>
    <property type="evidence" value="ECO:0007669"/>
    <property type="project" value="UniProtKB-ARBA"/>
</dbReference>
<feature type="domain" description="VIT" evidence="3">
    <location>
        <begin position="19"/>
        <end position="148"/>
    </location>
</feature>
<dbReference type="Gene3D" id="3.40.50.410">
    <property type="entry name" value="von Willebrand factor, type A domain"/>
    <property type="match status" value="1"/>
</dbReference>
<sequence>MKYSLLVLLVFIFTVKLYEAGFCRHKGFLSNKPYITRFDVSSKIENRYATTTILTEVWNKEIFKQKIFFYTNIPENAYITSFTMEVHGVIYKAYLEEKEKAERMYRHATWTSNETGFTAVSTRDTQHFKLMIKTPHLSDVTFTLKYEELLERRFNKYRHVINLNLGQVVNTFDVDIIITEATEIKNLFVPEVKISNTIGDETKANPYASIYRLSKKNAVIVFEPTVSQQLDISGRCFHGQLIIEYELDYENPCGQLLADSGYFVHFYGPKRLKPLRKLVIFLLDLSGSMAGRKLEQLTQAMYTILDQLNEEDFFAVVSFNKHVVTHDLGNKPIVTYPAVEKYLDKAKDVISKFVADGETNIDDALQFSITLSHRAIKRIKNSKNIDRLVPLIMFLTDGEPTYKERRIPEILKKVDEKNQPRTAIFSLGFGKMAHLEFLEKLSIRNDGFSKAIYEAPDAALQLQNFYERISSILLTNINFTYSQVLEKSLTQQFFPTFFNGTDIVVSGKMANKNSMSWTVQAVAENGTTICSSEDVQRVTRFNYDNSNETSTLERPWAFKKIKQLLDDIKIADPDDKKKTNELYEEAVKLSLKYNFATPVTSLIMPLPGSQKDEIYDPIKTIVVEEDTQEQYPTTERPFPPYSEVPHDIEWLNLLEDTYDGAGKIVQIPFGNPFNEYVLLKKPVPFKYNACKLVNNIPRTCTHLAYCITDELKTSYLYYLEKFCPIEERYAGICCPDDRITELVDVSLSGLQSLAT</sequence>
<dbReference type="PROSITE" id="PS51468">
    <property type="entry name" value="VIT"/>
    <property type="match status" value="1"/>
</dbReference>
<dbReference type="Proteomes" id="UP001461498">
    <property type="component" value="Unassembled WGS sequence"/>
</dbReference>
<keyword evidence="1" id="KW-0732">Signal</keyword>
<dbReference type="InterPro" id="IPR036465">
    <property type="entry name" value="vWFA_dom_sf"/>
</dbReference>
<reference evidence="4 5" key="1">
    <citation type="submission" date="2022-12" db="EMBL/GenBank/DDBJ databases">
        <title>Chromosome-level genome assembly of true bugs.</title>
        <authorList>
            <person name="Ma L."/>
            <person name="Li H."/>
        </authorList>
    </citation>
    <scope>NUCLEOTIDE SEQUENCE [LARGE SCALE GENOMIC DNA]</scope>
    <source>
        <strain evidence="4">Lab_2022b</strain>
    </source>
</reference>
<dbReference type="PANTHER" id="PTHR10338">
    <property type="entry name" value="INTER-ALPHA-TRYPSIN INHIBITOR HEAVY CHAIN FAMILY MEMBER"/>
    <property type="match status" value="1"/>
</dbReference>
<dbReference type="PANTHER" id="PTHR10338:SF108">
    <property type="entry name" value="INTER-ALPHA-TRYPSIN INHIBITOR HEAVY CHAIN H4-LIKE PROTEIN"/>
    <property type="match status" value="1"/>
</dbReference>
<dbReference type="AlphaFoldDB" id="A0AAW1DUD8"/>
<dbReference type="SMART" id="SM00609">
    <property type="entry name" value="VIT"/>
    <property type="match status" value="1"/>
</dbReference>
<keyword evidence="5" id="KW-1185">Reference proteome</keyword>
<evidence type="ECO:0008006" key="6">
    <source>
        <dbReference type="Google" id="ProtNLM"/>
    </source>
</evidence>
<evidence type="ECO:0000256" key="1">
    <source>
        <dbReference type="SAM" id="SignalP"/>
    </source>
</evidence>
<proteinExistence type="predicted"/>
<protein>
    <recommendedName>
        <fullName evidence="6">VWFA domain-containing protein</fullName>
    </recommendedName>
</protein>
<feature type="signal peptide" evidence="1">
    <location>
        <begin position="1"/>
        <end position="20"/>
    </location>
</feature>
<dbReference type="Pfam" id="PF00092">
    <property type="entry name" value="VWA"/>
    <property type="match status" value="1"/>
</dbReference>
<evidence type="ECO:0000259" key="2">
    <source>
        <dbReference type="PROSITE" id="PS50234"/>
    </source>
</evidence>